<sequence>MEKGKKNRRMGTSGLAFTSAPEPPLQSVHKFHTLVARPIDGKSQVDFSKGIKAYFTE</sequence>
<organism evidence="2 3">
    <name type="scientific">Gracilariopsis chorda</name>
    <dbReference type="NCBI Taxonomy" id="448386"/>
    <lineage>
        <taxon>Eukaryota</taxon>
        <taxon>Rhodophyta</taxon>
        <taxon>Florideophyceae</taxon>
        <taxon>Rhodymeniophycidae</taxon>
        <taxon>Gracilariales</taxon>
        <taxon>Gracilariaceae</taxon>
        <taxon>Gracilariopsis</taxon>
    </lineage>
</organism>
<dbReference type="Proteomes" id="UP000247409">
    <property type="component" value="Unassembled WGS sequence"/>
</dbReference>
<evidence type="ECO:0000313" key="2">
    <source>
        <dbReference type="EMBL" id="PXF49998.1"/>
    </source>
</evidence>
<gene>
    <name evidence="2" type="ORF">BWQ96_00158</name>
</gene>
<name>A0A2V3J6E5_9FLOR</name>
<evidence type="ECO:0000313" key="3">
    <source>
        <dbReference type="Proteomes" id="UP000247409"/>
    </source>
</evidence>
<proteinExistence type="predicted"/>
<accession>A0A2V3J6E5</accession>
<dbReference type="AlphaFoldDB" id="A0A2V3J6E5"/>
<dbReference type="EMBL" id="NBIV01000001">
    <property type="protein sequence ID" value="PXF49998.1"/>
    <property type="molecule type" value="Genomic_DNA"/>
</dbReference>
<keyword evidence="3" id="KW-1185">Reference proteome</keyword>
<protein>
    <submittedName>
        <fullName evidence="2">Uncharacterized protein</fullName>
    </submittedName>
</protein>
<evidence type="ECO:0000256" key="1">
    <source>
        <dbReference type="SAM" id="MobiDB-lite"/>
    </source>
</evidence>
<feature type="region of interest" description="Disordered" evidence="1">
    <location>
        <begin position="1"/>
        <end position="22"/>
    </location>
</feature>
<reference evidence="2 3" key="1">
    <citation type="journal article" date="2018" name="Mol. Biol. Evol.">
        <title>Analysis of the draft genome of the red seaweed Gracilariopsis chorda provides insights into genome size evolution in Rhodophyta.</title>
        <authorList>
            <person name="Lee J."/>
            <person name="Yang E.C."/>
            <person name="Graf L."/>
            <person name="Yang J.H."/>
            <person name="Qiu H."/>
            <person name="Zel Zion U."/>
            <person name="Chan C.X."/>
            <person name="Stephens T.G."/>
            <person name="Weber A.P.M."/>
            <person name="Boo G.H."/>
            <person name="Boo S.M."/>
            <person name="Kim K.M."/>
            <person name="Shin Y."/>
            <person name="Jung M."/>
            <person name="Lee S.J."/>
            <person name="Yim H.S."/>
            <person name="Lee J.H."/>
            <person name="Bhattacharya D."/>
            <person name="Yoon H.S."/>
        </authorList>
    </citation>
    <scope>NUCLEOTIDE SEQUENCE [LARGE SCALE GENOMIC DNA]</scope>
    <source>
        <strain evidence="2 3">SKKU-2015</strain>
        <tissue evidence="2">Whole body</tissue>
    </source>
</reference>
<comment type="caution">
    <text evidence="2">The sequence shown here is derived from an EMBL/GenBank/DDBJ whole genome shotgun (WGS) entry which is preliminary data.</text>
</comment>